<evidence type="ECO:0000256" key="7">
    <source>
        <dbReference type="ARBA" id="ARBA00022723"/>
    </source>
</evidence>
<evidence type="ECO:0000256" key="5">
    <source>
        <dbReference type="ARBA" id="ARBA00022448"/>
    </source>
</evidence>
<comment type="similarity">
    <text evidence="3">Belongs to the pex2/pex10/pex12 family.</text>
</comment>
<keyword evidence="9" id="KW-0862">Zinc</keyword>
<evidence type="ECO:0000256" key="14">
    <source>
        <dbReference type="ARBA" id="ARBA00029692"/>
    </source>
</evidence>
<evidence type="ECO:0000256" key="12">
    <source>
        <dbReference type="ARBA" id="ARBA00023136"/>
    </source>
</evidence>
<organism evidence="18 19">
    <name type="scientific">Wickerhamomyces mucosus</name>
    <dbReference type="NCBI Taxonomy" id="1378264"/>
    <lineage>
        <taxon>Eukaryota</taxon>
        <taxon>Fungi</taxon>
        <taxon>Dikarya</taxon>
        <taxon>Ascomycota</taxon>
        <taxon>Saccharomycotina</taxon>
        <taxon>Saccharomycetes</taxon>
        <taxon>Phaffomycetales</taxon>
        <taxon>Wickerhamomycetaceae</taxon>
        <taxon>Wickerhamomyces</taxon>
    </lineage>
</organism>
<evidence type="ECO:0000256" key="4">
    <source>
        <dbReference type="ARBA" id="ARBA00018980"/>
    </source>
</evidence>
<dbReference type="PANTHER" id="PTHR12888:SF0">
    <property type="entry name" value="PEROXISOME ASSEMBLY PROTEIN 12"/>
    <property type="match status" value="1"/>
</dbReference>
<dbReference type="Proteomes" id="UP000769528">
    <property type="component" value="Unassembled WGS sequence"/>
</dbReference>
<proteinExistence type="inferred from homology"/>
<protein>
    <recommendedName>
        <fullName evidence="4">Peroxisome assembly protein 12</fullName>
    </recommendedName>
    <alternativeName>
        <fullName evidence="14">Peroxin-12</fullName>
    </alternativeName>
</protein>
<dbReference type="GO" id="GO:1990429">
    <property type="term" value="C:peroxisomal importomer complex"/>
    <property type="evidence" value="ECO:0007669"/>
    <property type="project" value="TreeGrafter"/>
</dbReference>
<evidence type="ECO:0000256" key="8">
    <source>
        <dbReference type="ARBA" id="ARBA00022771"/>
    </source>
</evidence>
<dbReference type="EMBL" id="JAEUBF010001304">
    <property type="protein sequence ID" value="KAH3670305.1"/>
    <property type="molecule type" value="Genomic_DNA"/>
</dbReference>
<comment type="subcellular location">
    <subcellularLocation>
        <location evidence="1">Peroxisome membrane</location>
        <topology evidence="1">Multi-pass membrane protein</topology>
    </subcellularLocation>
</comment>
<dbReference type="GO" id="GO:0006513">
    <property type="term" value="P:protein monoubiquitination"/>
    <property type="evidence" value="ECO:0007669"/>
    <property type="project" value="TreeGrafter"/>
</dbReference>
<dbReference type="OrthoDB" id="107372at2759"/>
<comment type="subunit">
    <text evidence="15">Component of the PEX2-PEX10-PEX12 retrotranslocation channel, composed of PEX2, PEX10 and PEX12.</text>
</comment>
<dbReference type="SUPFAM" id="SSF57850">
    <property type="entry name" value="RING/U-box"/>
    <property type="match status" value="1"/>
</dbReference>
<keyword evidence="11" id="KW-1133">Transmembrane helix</keyword>
<dbReference type="GO" id="GO:0016562">
    <property type="term" value="P:protein import into peroxisome matrix, receptor recycling"/>
    <property type="evidence" value="ECO:0007669"/>
    <property type="project" value="UniProtKB-ARBA"/>
</dbReference>
<evidence type="ECO:0000256" key="16">
    <source>
        <dbReference type="PROSITE-ProRule" id="PRU00175"/>
    </source>
</evidence>
<dbReference type="InterPro" id="IPR027370">
    <property type="entry name" value="Znf-RING_euk"/>
</dbReference>
<dbReference type="Pfam" id="PF04757">
    <property type="entry name" value="Pex2_Pex12"/>
    <property type="match status" value="1"/>
</dbReference>
<dbReference type="Pfam" id="PF13445">
    <property type="entry name" value="zf-RING_UBOX"/>
    <property type="match status" value="1"/>
</dbReference>
<keyword evidence="13" id="KW-0576">Peroxisome</keyword>
<evidence type="ECO:0000256" key="6">
    <source>
        <dbReference type="ARBA" id="ARBA00022692"/>
    </source>
</evidence>
<reference evidence="18" key="1">
    <citation type="journal article" date="2021" name="Open Biol.">
        <title>Shared evolutionary footprints suggest mitochondrial oxidative damage underlies multiple complex I losses in fungi.</title>
        <authorList>
            <person name="Schikora-Tamarit M.A."/>
            <person name="Marcet-Houben M."/>
            <person name="Nosek J."/>
            <person name="Gabaldon T."/>
        </authorList>
    </citation>
    <scope>NUCLEOTIDE SEQUENCE</scope>
    <source>
        <strain evidence="18">CBS6341</strain>
    </source>
</reference>
<comment type="pathway">
    <text evidence="2">Protein modification; protein ubiquitination.</text>
</comment>
<evidence type="ECO:0000256" key="9">
    <source>
        <dbReference type="ARBA" id="ARBA00022833"/>
    </source>
</evidence>
<dbReference type="AlphaFoldDB" id="A0A9P8PEQ6"/>
<dbReference type="PROSITE" id="PS50089">
    <property type="entry name" value="ZF_RING_2"/>
    <property type="match status" value="1"/>
</dbReference>
<dbReference type="InterPro" id="IPR006845">
    <property type="entry name" value="Pex_N"/>
</dbReference>
<keyword evidence="12" id="KW-0472">Membrane</keyword>
<dbReference type="SMART" id="SM00184">
    <property type="entry name" value="RING"/>
    <property type="match status" value="1"/>
</dbReference>
<reference evidence="18" key="2">
    <citation type="submission" date="2021-01" db="EMBL/GenBank/DDBJ databases">
        <authorList>
            <person name="Schikora-Tamarit M.A."/>
        </authorList>
    </citation>
    <scope>NUCLEOTIDE SEQUENCE</scope>
    <source>
        <strain evidence="18">CBS6341</strain>
    </source>
</reference>
<keyword evidence="10" id="KW-0653">Protein transport</keyword>
<dbReference type="Gene3D" id="3.30.40.10">
    <property type="entry name" value="Zinc/RING finger domain, C3HC4 (zinc finger)"/>
    <property type="match status" value="1"/>
</dbReference>
<evidence type="ECO:0000256" key="10">
    <source>
        <dbReference type="ARBA" id="ARBA00022927"/>
    </source>
</evidence>
<dbReference type="GO" id="GO:0008270">
    <property type="term" value="F:zinc ion binding"/>
    <property type="evidence" value="ECO:0007669"/>
    <property type="project" value="UniProtKB-KW"/>
</dbReference>
<keyword evidence="5" id="KW-0813">Transport</keyword>
<keyword evidence="6" id="KW-0812">Transmembrane</keyword>
<evidence type="ECO:0000259" key="17">
    <source>
        <dbReference type="PROSITE" id="PS50089"/>
    </source>
</evidence>
<evidence type="ECO:0000256" key="11">
    <source>
        <dbReference type="ARBA" id="ARBA00022989"/>
    </source>
</evidence>
<evidence type="ECO:0000256" key="1">
    <source>
        <dbReference type="ARBA" id="ARBA00004585"/>
    </source>
</evidence>
<evidence type="ECO:0000313" key="19">
    <source>
        <dbReference type="Proteomes" id="UP000769528"/>
    </source>
</evidence>
<dbReference type="InterPro" id="IPR017375">
    <property type="entry name" value="PEX12"/>
</dbReference>
<dbReference type="InterPro" id="IPR013083">
    <property type="entry name" value="Znf_RING/FYVE/PHD"/>
</dbReference>
<name>A0A9P8PEQ6_9ASCO</name>
<accession>A0A9P8PEQ6</accession>
<keyword evidence="8 16" id="KW-0863">Zinc-finger</keyword>
<evidence type="ECO:0000256" key="15">
    <source>
        <dbReference type="ARBA" id="ARBA00034505"/>
    </source>
</evidence>
<keyword evidence="19" id="KW-1185">Reference proteome</keyword>
<dbReference type="InterPro" id="IPR001841">
    <property type="entry name" value="Znf_RING"/>
</dbReference>
<gene>
    <name evidence="18" type="ORF">WICMUC_004874</name>
</gene>
<comment type="caution">
    <text evidence="18">The sequence shown here is derived from an EMBL/GenBank/DDBJ whole genome shotgun (WGS) entry which is preliminary data.</text>
</comment>
<sequence length="373" mass="43837">MDYYSSLDPRSLTNTPTIFEIISTDELQRLITPSLKFFIINIIQKYPNKFNLQIALKFDELNLIIRSLVEYLNFKNDNSSFVEKFYGLKKICKINVKSIDSNIELNNDNDQEFKLNQLQIIISIFKITGLEYLNEKFSNWYNQLYSKILLKTFKIDQNLSWIEYLKYLLIIQIIPSIKNFYSTINVLFKILYLSRLTNSIDLIDYIFKIDTTRIIPNQTLSSSSISEFKIFKKPSFQQNINHLFKLNQIKSIIKSSLQNLLPFTIFLLKFLEWYNSSDFIKKIKSNSSNIPNIPPPILRNFPITTKKNCPICREQITNAAILETGYVFCYPCIYNYLLESDDERCPITGLQLLHVKKIGQGRKKIEGLRKLIL</sequence>
<evidence type="ECO:0000313" key="18">
    <source>
        <dbReference type="EMBL" id="KAH3670305.1"/>
    </source>
</evidence>
<keyword evidence="7" id="KW-0479">Metal-binding</keyword>
<dbReference type="GO" id="GO:0004842">
    <property type="term" value="F:ubiquitin-protein transferase activity"/>
    <property type="evidence" value="ECO:0007669"/>
    <property type="project" value="TreeGrafter"/>
</dbReference>
<feature type="domain" description="RING-type" evidence="17">
    <location>
        <begin position="309"/>
        <end position="347"/>
    </location>
</feature>
<dbReference type="PANTHER" id="PTHR12888">
    <property type="entry name" value="PEROXISOME ASSEMBLY PROTEIN 12 PEROXIN-12"/>
    <property type="match status" value="1"/>
</dbReference>
<evidence type="ECO:0000256" key="13">
    <source>
        <dbReference type="ARBA" id="ARBA00023140"/>
    </source>
</evidence>
<dbReference type="GO" id="GO:0005778">
    <property type="term" value="C:peroxisomal membrane"/>
    <property type="evidence" value="ECO:0007669"/>
    <property type="project" value="UniProtKB-SubCell"/>
</dbReference>
<evidence type="ECO:0000256" key="3">
    <source>
        <dbReference type="ARBA" id="ARBA00008704"/>
    </source>
</evidence>
<evidence type="ECO:0000256" key="2">
    <source>
        <dbReference type="ARBA" id="ARBA00004906"/>
    </source>
</evidence>